<dbReference type="AlphaFoldDB" id="A0A8H7CX15"/>
<feature type="compositionally biased region" description="Basic residues" evidence="1">
    <location>
        <begin position="1"/>
        <end position="14"/>
    </location>
</feature>
<feature type="region of interest" description="Disordered" evidence="1">
    <location>
        <begin position="224"/>
        <end position="270"/>
    </location>
</feature>
<sequence>MLQRHLRGSSRKYRSNGGDDEQIPAFCTRIFHPRLPKSVAGSYGETDLMRLIPGGRYLVTANGSARISVWDLGYSPVAIINPYPLTSVVLPFLASHLLIEPTKNQEGFRIVTLYPIANNLVDVLVYEIYPAAANPSFKQVAHRRINSVEIQAVALHLDRFAYYCDFLLTIWDFVEDTSATVHLYQPLTNITVSPTTVIGRHENGIIVVDIPPLHPRGTPAADAVVEPITPPPNDQPRPRRLWGSIRATHHPGRLAHLPPTPPSSSTSLGS</sequence>
<feature type="region of interest" description="Disordered" evidence="1">
    <location>
        <begin position="1"/>
        <end position="20"/>
    </location>
</feature>
<dbReference type="OrthoDB" id="3145038at2759"/>
<name>A0A8H7CX15_9AGAR</name>
<dbReference type="EMBL" id="JACAZH010000013">
    <property type="protein sequence ID" value="KAF7351312.1"/>
    <property type="molecule type" value="Genomic_DNA"/>
</dbReference>
<evidence type="ECO:0000313" key="2">
    <source>
        <dbReference type="EMBL" id="KAF7351312.1"/>
    </source>
</evidence>
<reference evidence="2" key="1">
    <citation type="submission" date="2020-05" db="EMBL/GenBank/DDBJ databases">
        <title>Mycena genomes resolve the evolution of fungal bioluminescence.</title>
        <authorList>
            <person name="Tsai I.J."/>
        </authorList>
    </citation>
    <scope>NUCLEOTIDE SEQUENCE</scope>
    <source>
        <strain evidence="2">160909Yilan</strain>
    </source>
</reference>
<evidence type="ECO:0000313" key="3">
    <source>
        <dbReference type="Proteomes" id="UP000623467"/>
    </source>
</evidence>
<proteinExistence type="predicted"/>
<protein>
    <submittedName>
        <fullName evidence="2">Uncharacterized protein</fullName>
    </submittedName>
</protein>
<comment type="caution">
    <text evidence="2">The sequence shown here is derived from an EMBL/GenBank/DDBJ whole genome shotgun (WGS) entry which is preliminary data.</text>
</comment>
<dbReference type="Proteomes" id="UP000623467">
    <property type="component" value="Unassembled WGS sequence"/>
</dbReference>
<keyword evidence="3" id="KW-1185">Reference proteome</keyword>
<accession>A0A8H7CX15</accession>
<gene>
    <name evidence="2" type="ORF">MSAN_01562700</name>
</gene>
<evidence type="ECO:0000256" key="1">
    <source>
        <dbReference type="SAM" id="MobiDB-lite"/>
    </source>
</evidence>
<organism evidence="2 3">
    <name type="scientific">Mycena sanguinolenta</name>
    <dbReference type="NCBI Taxonomy" id="230812"/>
    <lineage>
        <taxon>Eukaryota</taxon>
        <taxon>Fungi</taxon>
        <taxon>Dikarya</taxon>
        <taxon>Basidiomycota</taxon>
        <taxon>Agaricomycotina</taxon>
        <taxon>Agaricomycetes</taxon>
        <taxon>Agaricomycetidae</taxon>
        <taxon>Agaricales</taxon>
        <taxon>Marasmiineae</taxon>
        <taxon>Mycenaceae</taxon>
        <taxon>Mycena</taxon>
    </lineage>
</organism>